<evidence type="ECO:0000313" key="9">
    <source>
        <dbReference type="Proteomes" id="UP000236333"/>
    </source>
</evidence>
<feature type="region of interest" description="Disordered" evidence="6">
    <location>
        <begin position="317"/>
        <end position="338"/>
    </location>
</feature>
<dbReference type="InterPro" id="IPR013083">
    <property type="entry name" value="Znf_RING/FYVE/PHD"/>
</dbReference>
<dbReference type="GO" id="GO:0008270">
    <property type="term" value="F:zinc ion binding"/>
    <property type="evidence" value="ECO:0007669"/>
    <property type="project" value="UniProtKB-KW"/>
</dbReference>
<dbReference type="SUPFAM" id="SSF57903">
    <property type="entry name" value="FYVE/PHD zinc finger"/>
    <property type="match status" value="1"/>
</dbReference>
<dbReference type="OrthoDB" id="557695at2759"/>
<protein>
    <submittedName>
        <fullName evidence="8">Bromodomain adjacent to zinc finger domain protein 2A</fullName>
    </submittedName>
</protein>
<dbReference type="Proteomes" id="UP000236333">
    <property type="component" value="Unassembled WGS sequence"/>
</dbReference>
<evidence type="ECO:0000256" key="5">
    <source>
        <dbReference type="PROSITE-ProRule" id="PRU00146"/>
    </source>
</evidence>
<dbReference type="EMBL" id="PGGS01001582">
    <property type="protein sequence ID" value="PNH00233.1"/>
    <property type="molecule type" value="Genomic_DNA"/>
</dbReference>
<dbReference type="InterPro" id="IPR019787">
    <property type="entry name" value="Znf_PHD-finger"/>
</dbReference>
<dbReference type="PANTHER" id="PTHR45915:SF2">
    <property type="entry name" value="TOUTATIS, ISOFORM E"/>
    <property type="match status" value="1"/>
</dbReference>
<dbReference type="InterPro" id="IPR001965">
    <property type="entry name" value="Znf_PHD"/>
</dbReference>
<dbReference type="Pfam" id="PF00628">
    <property type="entry name" value="PHD"/>
    <property type="match status" value="1"/>
</dbReference>
<evidence type="ECO:0000259" key="7">
    <source>
        <dbReference type="PROSITE" id="PS50016"/>
    </source>
</evidence>
<dbReference type="SMART" id="SM00249">
    <property type="entry name" value="PHD"/>
    <property type="match status" value="1"/>
</dbReference>
<evidence type="ECO:0000313" key="8">
    <source>
        <dbReference type="EMBL" id="PNH00233.1"/>
    </source>
</evidence>
<keyword evidence="4" id="KW-0862">Zinc</keyword>
<organism evidence="8 9">
    <name type="scientific">Tetrabaena socialis</name>
    <dbReference type="NCBI Taxonomy" id="47790"/>
    <lineage>
        <taxon>Eukaryota</taxon>
        <taxon>Viridiplantae</taxon>
        <taxon>Chlorophyta</taxon>
        <taxon>core chlorophytes</taxon>
        <taxon>Chlorophyceae</taxon>
        <taxon>CS clade</taxon>
        <taxon>Chlamydomonadales</taxon>
        <taxon>Tetrabaenaceae</taxon>
        <taxon>Tetrabaena</taxon>
    </lineage>
</organism>
<keyword evidence="2" id="KW-0479">Metal-binding</keyword>
<evidence type="ECO:0000256" key="3">
    <source>
        <dbReference type="ARBA" id="ARBA00022771"/>
    </source>
</evidence>
<dbReference type="AlphaFoldDB" id="A0A2J7ZIZ1"/>
<accession>A0A2J7ZIZ1</accession>
<keyword evidence="9" id="KW-1185">Reference proteome</keyword>
<evidence type="ECO:0000256" key="1">
    <source>
        <dbReference type="ARBA" id="ARBA00004123"/>
    </source>
</evidence>
<evidence type="ECO:0000256" key="2">
    <source>
        <dbReference type="ARBA" id="ARBA00022723"/>
    </source>
</evidence>
<dbReference type="PROSITE" id="PS50016">
    <property type="entry name" value="ZF_PHD_2"/>
    <property type="match status" value="1"/>
</dbReference>
<gene>
    <name evidence="8" type="ORF">TSOC_013955</name>
</gene>
<dbReference type="CDD" id="cd15543">
    <property type="entry name" value="PHD_RSF1"/>
    <property type="match status" value="1"/>
</dbReference>
<dbReference type="InterPro" id="IPR019786">
    <property type="entry name" value="Zinc_finger_PHD-type_CS"/>
</dbReference>
<dbReference type="GO" id="GO:0005634">
    <property type="term" value="C:nucleus"/>
    <property type="evidence" value="ECO:0007669"/>
    <property type="project" value="UniProtKB-SubCell"/>
</dbReference>
<sequence length="487" mass="52020">MPQPERVYVAGYARAVTSPDDALLKQLLLNGKRVYDWDRQLVQAAKDGKVTAGVRHGLSQQCQSDFEVTCFGTVALVRTYLRNGGKGVVMASLNQNSVENSFSQLRGHGQNRTPDAQHVMNGEQSLRTNAVLQVINNASSAVGKLNTNYELAADGDGSHRRSFDAEVLEALQIGQTTIANAELTSFFMGLHQELMTRVPSASSVLRSGPFAVRRWVQDLRCNTQAWQGFRRVCLGAGVDSLLFRQATLSPEELQRQVDEQLRGIMGVLVRKYAHANLLGLLKHTQLLVAKDRAETQTLRGQCQADAARGAKGKVKAAPKRTVAARAKKGPGGVDSGGDDGDQLCSEDLVCEFCSSPEHDESLLLCDTCNRGWHTFCLLPRLDRVPDGNWFCQQCLGQCAPRAAAATAAAPAAAPTAAPAAAAVVVATGGGGGEAAAVRTKRWRALPAAPPPSGGPTAAPAQRLPVMEQAGGQRPRRGGVRAPARYEA</sequence>
<evidence type="ECO:0000256" key="6">
    <source>
        <dbReference type="SAM" id="MobiDB-lite"/>
    </source>
</evidence>
<dbReference type="PANTHER" id="PTHR45915">
    <property type="entry name" value="TRANSCRIPTION INTERMEDIARY FACTOR"/>
    <property type="match status" value="1"/>
</dbReference>
<dbReference type="PROSITE" id="PS01359">
    <property type="entry name" value="ZF_PHD_1"/>
    <property type="match status" value="1"/>
</dbReference>
<reference evidence="8 9" key="1">
    <citation type="journal article" date="2017" name="Mol. Biol. Evol.">
        <title>The 4-celled Tetrabaena socialis nuclear genome reveals the essential components for genetic control of cell number at the origin of multicellularity in the volvocine lineage.</title>
        <authorList>
            <person name="Featherston J."/>
            <person name="Arakaki Y."/>
            <person name="Hanschen E.R."/>
            <person name="Ferris P.J."/>
            <person name="Michod R.E."/>
            <person name="Olson B.J.S.C."/>
            <person name="Nozaki H."/>
            <person name="Durand P.M."/>
        </authorList>
    </citation>
    <scope>NUCLEOTIDE SEQUENCE [LARGE SCALE GENOMIC DNA]</scope>
    <source>
        <strain evidence="8 9">NIES-571</strain>
    </source>
</reference>
<keyword evidence="3 5" id="KW-0863">Zinc-finger</keyword>
<evidence type="ECO:0000256" key="4">
    <source>
        <dbReference type="ARBA" id="ARBA00022833"/>
    </source>
</evidence>
<name>A0A2J7ZIZ1_9CHLO</name>
<dbReference type="Gene3D" id="3.30.40.10">
    <property type="entry name" value="Zinc/RING finger domain, C3HC4 (zinc finger)"/>
    <property type="match status" value="1"/>
</dbReference>
<feature type="region of interest" description="Disordered" evidence="6">
    <location>
        <begin position="443"/>
        <end position="487"/>
    </location>
</feature>
<comment type="caution">
    <text evidence="8">The sequence shown here is derived from an EMBL/GenBank/DDBJ whole genome shotgun (WGS) entry which is preliminary data.</text>
</comment>
<feature type="domain" description="PHD-type" evidence="7">
    <location>
        <begin position="347"/>
        <end position="397"/>
    </location>
</feature>
<comment type="subcellular location">
    <subcellularLocation>
        <location evidence="1">Nucleus</location>
    </subcellularLocation>
</comment>
<dbReference type="GO" id="GO:0000785">
    <property type="term" value="C:chromatin"/>
    <property type="evidence" value="ECO:0007669"/>
    <property type="project" value="TreeGrafter"/>
</dbReference>
<proteinExistence type="predicted"/>
<dbReference type="InterPro" id="IPR011011">
    <property type="entry name" value="Znf_FYVE_PHD"/>
</dbReference>